<dbReference type="CDD" id="cd05145">
    <property type="entry name" value="RIO1_like"/>
    <property type="match status" value="1"/>
</dbReference>
<dbReference type="PATRIC" id="fig|301375.6.peg.1705"/>
<keyword evidence="8" id="KW-0067">ATP-binding</keyword>
<evidence type="ECO:0000256" key="2">
    <source>
        <dbReference type="ARBA" id="ARBA00012513"/>
    </source>
</evidence>
<dbReference type="InterPro" id="IPR051272">
    <property type="entry name" value="RIO-type_Ser/Thr_kinase"/>
</dbReference>
<evidence type="ECO:0000256" key="6">
    <source>
        <dbReference type="ARBA" id="ARBA00022741"/>
    </source>
</evidence>
<proteinExistence type="inferred from homology"/>
<keyword evidence="5" id="KW-0479">Metal-binding</keyword>
<comment type="catalytic activity">
    <reaction evidence="10">
        <text>L-threonyl-[protein] + ATP = O-phospho-L-threonyl-[protein] + ADP + H(+)</text>
        <dbReference type="Rhea" id="RHEA:46608"/>
        <dbReference type="Rhea" id="RHEA-COMP:11060"/>
        <dbReference type="Rhea" id="RHEA-COMP:11605"/>
        <dbReference type="ChEBI" id="CHEBI:15378"/>
        <dbReference type="ChEBI" id="CHEBI:30013"/>
        <dbReference type="ChEBI" id="CHEBI:30616"/>
        <dbReference type="ChEBI" id="CHEBI:61977"/>
        <dbReference type="ChEBI" id="CHEBI:456216"/>
        <dbReference type="EC" id="2.7.11.1"/>
    </reaction>
</comment>
<evidence type="ECO:0000256" key="11">
    <source>
        <dbReference type="ARBA" id="ARBA00048679"/>
    </source>
</evidence>
<keyword evidence="3" id="KW-0723">Serine/threonine-protein kinase</keyword>
<dbReference type="Proteomes" id="UP000053961">
    <property type="component" value="Unassembled WGS sequence"/>
</dbReference>
<reference evidence="15 16" key="2">
    <citation type="journal article" date="2015" name="MBio">
        <title>Genome-Resolved Metagenomic Analysis Reveals Roles for Candidate Phyla and Other Microbial Community Members in Biogeochemical Transformations in Oil Reservoirs.</title>
        <authorList>
            <person name="Hu P."/>
            <person name="Tom L."/>
            <person name="Singh A."/>
            <person name="Thomas B.C."/>
            <person name="Baker B.J."/>
            <person name="Piceno Y.M."/>
            <person name="Andersen G.L."/>
            <person name="Banfield J.F."/>
        </authorList>
    </citation>
    <scope>NUCLEOTIDE SEQUENCE [LARGE SCALE GENOMIC DNA]</scope>
    <source>
        <strain evidence="13">57_489</strain>
    </source>
</reference>
<keyword evidence="9" id="KW-0460">Magnesium</keyword>
<keyword evidence="6" id="KW-0547">Nucleotide-binding</keyword>
<comment type="caution">
    <text evidence="13">The sequence shown here is derived from an EMBL/GenBank/DDBJ whole genome shotgun (WGS) entry which is preliminary data.</text>
</comment>
<evidence type="ECO:0000256" key="1">
    <source>
        <dbReference type="ARBA" id="ARBA00009196"/>
    </source>
</evidence>
<evidence type="ECO:0000256" key="7">
    <source>
        <dbReference type="ARBA" id="ARBA00022777"/>
    </source>
</evidence>
<dbReference type="PANTHER" id="PTHR45723">
    <property type="entry name" value="SERINE/THREONINE-PROTEIN KINASE RIO1"/>
    <property type="match status" value="1"/>
</dbReference>
<dbReference type="Pfam" id="PF01163">
    <property type="entry name" value="RIO1"/>
    <property type="match status" value="1"/>
</dbReference>
<dbReference type="Gene3D" id="1.10.510.10">
    <property type="entry name" value="Transferase(Phosphotransferase) domain 1"/>
    <property type="match status" value="1"/>
</dbReference>
<dbReference type="Proteomes" id="UP000057043">
    <property type="component" value="Unassembled WGS sequence"/>
</dbReference>
<dbReference type="Gene3D" id="3.30.200.20">
    <property type="entry name" value="Phosphorylase Kinase, domain 1"/>
    <property type="match status" value="1"/>
</dbReference>
<evidence type="ECO:0000256" key="8">
    <source>
        <dbReference type="ARBA" id="ARBA00022840"/>
    </source>
</evidence>
<evidence type="ECO:0000256" key="9">
    <source>
        <dbReference type="ARBA" id="ARBA00022842"/>
    </source>
</evidence>
<dbReference type="SMART" id="SM00090">
    <property type="entry name" value="RIO"/>
    <property type="match status" value="1"/>
</dbReference>
<dbReference type="GO" id="GO:0004674">
    <property type="term" value="F:protein serine/threonine kinase activity"/>
    <property type="evidence" value="ECO:0007669"/>
    <property type="project" value="UniProtKB-KW"/>
</dbReference>
<dbReference type="InterPro" id="IPR000687">
    <property type="entry name" value="RIO_kinase"/>
</dbReference>
<keyword evidence="4" id="KW-0808">Transferase</keyword>
<sequence>MTEESKRQRQFEAKIDLMRERTKDSDDLKVQDEVFDRRALMDLYALANKGVISSLGGAVSTGKEANIFRAKGGDDEDLAVKIYRINTSNFKAMQNYLLGDPRFGSIKGTKRAVIVAWTRKEFRNLNRAEEVGVKVPHPIAMRENILVMEMVGSGEAPAPQMRDVTLEPKEAELAFEKTAEYVSLLYNRANLVHADLSEFNILYHEREPVIIDMGQSVTLEHPMARDFLERDISNLARYFKKRYAIGSEEAIKEKIRAGKDG</sequence>
<comment type="catalytic activity">
    <reaction evidence="11">
        <text>L-seryl-[protein] + ATP = O-phospho-L-seryl-[protein] + ADP + H(+)</text>
        <dbReference type="Rhea" id="RHEA:17989"/>
        <dbReference type="Rhea" id="RHEA-COMP:9863"/>
        <dbReference type="Rhea" id="RHEA-COMP:11604"/>
        <dbReference type="ChEBI" id="CHEBI:15378"/>
        <dbReference type="ChEBI" id="CHEBI:29999"/>
        <dbReference type="ChEBI" id="CHEBI:30616"/>
        <dbReference type="ChEBI" id="CHEBI:83421"/>
        <dbReference type="ChEBI" id="CHEBI:456216"/>
        <dbReference type="EC" id="2.7.11.1"/>
    </reaction>
</comment>
<evidence type="ECO:0000256" key="4">
    <source>
        <dbReference type="ARBA" id="ARBA00022679"/>
    </source>
</evidence>
<dbReference type="EMBL" id="LGHB01000039">
    <property type="protein sequence ID" value="KUK95019.1"/>
    <property type="molecule type" value="Genomic_DNA"/>
</dbReference>
<dbReference type="InterPro" id="IPR000719">
    <property type="entry name" value="Prot_kinase_dom"/>
</dbReference>
<evidence type="ECO:0000256" key="10">
    <source>
        <dbReference type="ARBA" id="ARBA00047899"/>
    </source>
</evidence>
<name>A0A101FT25_9EURY</name>
<gene>
    <name evidence="13" type="ORF">XD72_1679</name>
    <name evidence="14" type="ORF">XE07_1958</name>
</gene>
<keyword evidence="7 13" id="KW-0418">Kinase</keyword>
<dbReference type="EC" id="2.7.11.1" evidence="2"/>
<evidence type="ECO:0000256" key="3">
    <source>
        <dbReference type="ARBA" id="ARBA00022527"/>
    </source>
</evidence>
<dbReference type="EMBL" id="LGFT01000040">
    <property type="protein sequence ID" value="KUK43950.1"/>
    <property type="molecule type" value="Genomic_DNA"/>
</dbReference>
<dbReference type="InterPro" id="IPR011009">
    <property type="entry name" value="Kinase-like_dom_sf"/>
</dbReference>
<dbReference type="InterPro" id="IPR018934">
    <property type="entry name" value="RIO_dom"/>
</dbReference>
<reference evidence="14" key="1">
    <citation type="journal article" date="2015" name="MBio">
        <title>Genome-resolved metagenomic analysis reveals roles for candidate phyla and other microbial community members in biogeochemical transformations in oil reservoirs.</title>
        <authorList>
            <person name="Hu P."/>
            <person name="Tom L."/>
            <person name="Singh A."/>
            <person name="Thomas B.C."/>
            <person name="Baker B.J."/>
            <person name="Piceno Y.M."/>
            <person name="Andersen G.L."/>
            <person name="Banfield J.F."/>
        </authorList>
    </citation>
    <scope>NUCLEOTIDE SEQUENCE [LARGE SCALE GENOMIC DNA]</scope>
    <source>
        <strain evidence="14">56_747</strain>
    </source>
</reference>
<dbReference type="AlphaFoldDB" id="A0A101FT25"/>
<dbReference type="GO" id="GO:0005524">
    <property type="term" value="F:ATP binding"/>
    <property type="evidence" value="ECO:0007669"/>
    <property type="project" value="UniProtKB-KW"/>
</dbReference>
<organism evidence="13 16">
    <name type="scientific">Methanothrix harundinacea</name>
    <dbReference type="NCBI Taxonomy" id="301375"/>
    <lineage>
        <taxon>Archaea</taxon>
        <taxon>Methanobacteriati</taxon>
        <taxon>Methanobacteriota</taxon>
        <taxon>Stenosarchaea group</taxon>
        <taxon>Methanomicrobia</taxon>
        <taxon>Methanotrichales</taxon>
        <taxon>Methanotrichaceae</taxon>
        <taxon>Methanothrix</taxon>
    </lineage>
</organism>
<comment type="similarity">
    <text evidence="1">Belongs to the protein kinase superfamily. RIO-type Ser/Thr kinase family.</text>
</comment>
<accession>A0A101FT25</accession>
<evidence type="ECO:0000313" key="14">
    <source>
        <dbReference type="EMBL" id="KUK95019.1"/>
    </source>
</evidence>
<evidence type="ECO:0000313" key="15">
    <source>
        <dbReference type="Proteomes" id="UP000053961"/>
    </source>
</evidence>
<dbReference type="InterPro" id="IPR018935">
    <property type="entry name" value="RIO_kinase_CS"/>
</dbReference>
<protein>
    <recommendedName>
        <fullName evidence="2">non-specific serine/threonine protein kinase</fullName>
        <ecNumber evidence="2">2.7.11.1</ecNumber>
    </recommendedName>
</protein>
<dbReference type="SUPFAM" id="SSF56112">
    <property type="entry name" value="Protein kinase-like (PK-like)"/>
    <property type="match status" value="1"/>
</dbReference>
<evidence type="ECO:0000313" key="16">
    <source>
        <dbReference type="Proteomes" id="UP000057043"/>
    </source>
</evidence>
<feature type="domain" description="Protein kinase" evidence="12">
    <location>
        <begin position="53"/>
        <end position="261"/>
    </location>
</feature>
<dbReference type="PROSITE" id="PS01245">
    <property type="entry name" value="RIO1"/>
    <property type="match status" value="1"/>
</dbReference>
<dbReference type="PROSITE" id="PS50011">
    <property type="entry name" value="PROTEIN_KINASE_DOM"/>
    <property type="match status" value="1"/>
</dbReference>
<evidence type="ECO:0000259" key="12">
    <source>
        <dbReference type="PROSITE" id="PS50011"/>
    </source>
</evidence>
<dbReference type="GO" id="GO:0046872">
    <property type="term" value="F:metal ion binding"/>
    <property type="evidence" value="ECO:0007669"/>
    <property type="project" value="UniProtKB-KW"/>
</dbReference>
<evidence type="ECO:0000313" key="13">
    <source>
        <dbReference type="EMBL" id="KUK43950.1"/>
    </source>
</evidence>
<evidence type="ECO:0000256" key="5">
    <source>
        <dbReference type="ARBA" id="ARBA00022723"/>
    </source>
</evidence>